<evidence type="ECO:0000313" key="1">
    <source>
        <dbReference type="EMBL" id="UUI03454.1"/>
    </source>
</evidence>
<name>A0ABY5JUH1_9BACI</name>
<gene>
    <name evidence="1" type="ORF">NP439_01735</name>
</gene>
<reference evidence="1" key="1">
    <citation type="submission" date="2022-07" db="EMBL/GenBank/DDBJ databases">
        <title>FELIX.</title>
        <authorList>
            <person name="Wan K.H."/>
            <person name="Park S."/>
            <person name="Lawrence Q."/>
            <person name="Eichenberger J.P."/>
            <person name="Booth B.W."/>
            <person name="Piaggio A.J."/>
            <person name="Chandler J.C."/>
            <person name="Franklin A.B."/>
            <person name="Celniker S.E."/>
        </authorList>
    </citation>
    <scope>NUCLEOTIDE SEQUENCE</scope>
    <source>
        <strain evidence="1">QA-1986 374</strain>
    </source>
</reference>
<dbReference type="Pfam" id="PF24716">
    <property type="entry name" value="WapI"/>
    <property type="match status" value="1"/>
</dbReference>
<proteinExistence type="predicted"/>
<keyword evidence="2" id="KW-1185">Reference proteome</keyword>
<dbReference type="EMBL" id="CP101914">
    <property type="protein sequence ID" value="UUI03454.1"/>
    <property type="molecule type" value="Genomic_DNA"/>
</dbReference>
<evidence type="ECO:0000313" key="2">
    <source>
        <dbReference type="Proteomes" id="UP001059773"/>
    </source>
</evidence>
<sequence>MKNLDGFIHFECKMNQLGHIAWSGETCYPAGSGAILRFKISANQSYLDHLMKELEDIIYTFPVIGEQS</sequence>
<organism evidence="1 2">
    <name type="scientific">Oceanobacillus jeddahense</name>
    <dbReference type="NCBI Taxonomy" id="1462527"/>
    <lineage>
        <taxon>Bacteria</taxon>
        <taxon>Bacillati</taxon>
        <taxon>Bacillota</taxon>
        <taxon>Bacilli</taxon>
        <taxon>Bacillales</taxon>
        <taxon>Bacillaceae</taxon>
        <taxon>Oceanobacillus</taxon>
    </lineage>
</organism>
<protein>
    <submittedName>
        <fullName evidence="1">Uncharacterized protein</fullName>
    </submittedName>
</protein>
<accession>A0ABY5JUH1</accession>
<dbReference type="Proteomes" id="UP001059773">
    <property type="component" value="Chromosome"/>
</dbReference>
<dbReference type="RefSeq" id="WP_256708525.1">
    <property type="nucleotide sequence ID" value="NZ_JBHTNK010000001.1"/>
</dbReference>
<dbReference type="InterPro" id="IPR056510">
    <property type="entry name" value="WapI"/>
</dbReference>